<evidence type="ECO:0000313" key="3">
    <source>
        <dbReference type="Proteomes" id="UP000735302"/>
    </source>
</evidence>
<evidence type="ECO:0000313" key="2">
    <source>
        <dbReference type="EMBL" id="GFN93434.1"/>
    </source>
</evidence>
<keyword evidence="3" id="KW-1185">Reference proteome</keyword>
<dbReference type="AlphaFoldDB" id="A0AAV3ZE72"/>
<protein>
    <submittedName>
        <fullName evidence="2">Uncharacterized protein</fullName>
    </submittedName>
</protein>
<proteinExistence type="predicted"/>
<accession>A0AAV3ZE72</accession>
<organism evidence="2 3">
    <name type="scientific">Plakobranchus ocellatus</name>
    <dbReference type="NCBI Taxonomy" id="259542"/>
    <lineage>
        <taxon>Eukaryota</taxon>
        <taxon>Metazoa</taxon>
        <taxon>Spiralia</taxon>
        <taxon>Lophotrochozoa</taxon>
        <taxon>Mollusca</taxon>
        <taxon>Gastropoda</taxon>
        <taxon>Heterobranchia</taxon>
        <taxon>Euthyneura</taxon>
        <taxon>Panpulmonata</taxon>
        <taxon>Sacoglossa</taxon>
        <taxon>Placobranchoidea</taxon>
        <taxon>Plakobranchidae</taxon>
        <taxon>Plakobranchus</taxon>
    </lineage>
</organism>
<sequence length="198" mass="21115">MSTFPTHSVRPRTFIVDSLASDPRFSRAVVDNIPVSDSTLPGAPPSLIFIRHTPLEFRLNPYWGFFIPSSALGTLFWSLGSTLPGVLPSPHLHKAHSSGVLPVDLATSDRSLPGVFTIDPPDSYQKLPRVFTVDSPASDPNLSRATTVNPPASDPSLPGAAIVDPPGSDPPLLGVASILLLQQNTAILECSKCDFNLI</sequence>
<feature type="region of interest" description="Disordered" evidence="1">
    <location>
        <begin position="135"/>
        <end position="164"/>
    </location>
</feature>
<evidence type="ECO:0000256" key="1">
    <source>
        <dbReference type="SAM" id="MobiDB-lite"/>
    </source>
</evidence>
<gene>
    <name evidence="2" type="ORF">PoB_001994000</name>
</gene>
<comment type="caution">
    <text evidence="2">The sequence shown here is derived from an EMBL/GenBank/DDBJ whole genome shotgun (WGS) entry which is preliminary data.</text>
</comment>
<dbReference type="Proteomes" id="UP000735302">
    <property type="component" value="Unassembled WGS sequence"/>
</dbReference>
<feature type="compositionally biased region" description="Polar residues" evidence="1">
    <location>
        <begin position="138"/>
        <end position="150"/>
    </location>
</feature>
<name>A0AAV3ZE72_9GAST</name>
<dbReference type="EMBL" id="BLXT01002349">
    <property type="protein sequence ID" value="GFN93434.1"/>
    <property type="molecule type" value="Genomic_DNA"/>
</dbReference>
<reference evidence="2 3" key="1">
    <citation type="journal article" date="2021" name="Elife">
        <title>Chloroplast acquisition without the gene transfer in kleptoplastic sea slugs, Plakobranchus ocellatus.</title>
        <authorList>
            <person name="Maeda T."/>
            <person name="Takahashi S."/>
            <person name="Yoshida T."/>
            <person name="Shimamura S."/>
            <person name="Takaki Y."/>
            <person name="Nagai Y."/>
            <person name="Toyoda A."/>
            <person name="Suzuki Y."/>
            <person name="Arimoto A."/>
            <person name="Ishii H."/>
            <person name="Satoh N."/>
            <person name="Nishiyama T."/>
            <person name="Hasebe M."/>
            <person name="Maruyama T."/>
            <person name="Minagawa J."/>
            <person name="Obokata J."/>
            <person name="Shigenobu S."/>
        </authorList>
    </citation>
    <scope>NUCLEOTIDE SEQUENCE [LARGE SCALE GENOMIC DNA]</scope>
</reference>